<dbReference type="SUPFAM" id="SSF103481">
    <property type="entry name" value="Multidrug resistance efflux transporter EmrE"/>
    <property type="match status" value="2"/>
</dbReference>
<feature type="transmembrane region" description="Helical" evidence="6">
    <location>
        <begin position="18"/>
        <end position="43"/>
    </location>
</feature>
<dbReference type="Pfam" id="PF00892">
    <property type="entry name" value="EamA"/>
    <property type="match status" value="2"/>
</dbReference>
<feature type="domain" description="EamA" evidence="7">
    <location>
        <begin position="83"/>
        <end position="217"/>
    </location>
</feature>
<evidence type="ECO:0000256" key="4">
    <source>
        <dbReference type="ARBA" id="ARBA00022989"/>
    </source>
</evidence>
<gene>
    <name evidence="8" type="ORF">A3D83_04120</name>
</gene>
<keyword evidence="4 6" id="KW-1133">Transmembrane helix</keyword>
<keyword evidence="5 6" id="KW-0472">Membrane</keyword>
<comment type="similarity">
    <text evidence="2">Belongs to the EamA transporter family.</text>
</comment>
<protein>
    <recommendedName>
        <fullName evidence="7">EamA domain-containing protein</fullName>
    </recommendedName>
</protein>
<organism evidence="8 9">
    <name type="scientific">Candidatus Daviesbacteria bacterium RIFCSPHIGHO2_02_FULL_41_10</name>
    <dbReference type="NCBI Taxonomy" id="1797774"/>
    <lineage>
        <taxon>Bacteria</taxon>
        <taxon>Candidatus Daviesiibacteriota</taxon>
    </lineage>
</organism>
<comment type="subcellular location">
    <subcellularLocation>
        <location evidence="1">Membrane</location>
        <topology evidence="1">Multi-pass membrane protein</topology>
    </subcellularLocation>
</comment>
<evidence type="ECO:0000313" key="8">
    <source>
        <dbReference type="EMBL" id="OGE32723.1"/>
    </source>
</evidence>
<feature type="transmembrane region" description="Helical" evidence="6">
    <location>
        <begin position="50"/>
        <end position="67"/>
    </location>
</feature>
<proteinExistence type="inferred from homology"/>
<feature type="transmembrane region" description="Helical" evidence="6">
    <location>
        <begin position="108"/>
        <end position="133"/>
    </location>
</feature>
<evidence type="ECO:0000256" key="5">
    <source>
        <dbReference type="ARBA" id="ARBA00023136"/>
    </source>
</evidence>
<dbReference type="GO" id="GO:0016020">
    <property type="term" value="C:membrane"/>
    <property type="evidence" value="ECO:0007669"/>
    <property type="project" value="UniProtKB-SubCell"/>
</dbReference>
<feature type="transmembrane region" description="Helical" evidence="6">
    <location>
        <begin position="79"/>
        <end position="96"/>
    </location>
</feature>
<accession>A0A1F5JVR1</accession>
<name>A0A1F5JVR1_9BACT</name>
<dbReference type="InterPro" id="IPR000620">
    <property type="entry name" value="EamA_dom"/>
</dbReference>
<reference evidence="8 9" key="1">
    <citation type="journal article" date="2016" name="Nat. Commun.">
        <title>Thousands of microbial genomes shed light on interconnected biogeochemical processes in an aquifer system.</title>
        <authorList>
            <person name="Anantharaman K."/>
            <person name="Brown C.T."/>
            <person name="Hug L.A."/>
            <person name="Sharon I."/>
            <person name="Castelle C.J."/>
            <person name="Probst A.J."/>
            <person name="Thomas B.C."/>
            <person name="Singh A."/>
            <person name="Wilkins M.J."/>
            <person name="Karaoz U."/>
            <person name="Brodie E.L."/>
            <person name="Williams K.H."/>
            <person name="Hubbard S.S."/>
            <person name="Banfield J.F."/>
        </authorList>
    </citation>
    <scope>NUCLEOTIDE SEQUENCE [LARGE SCALE GENOMIC DNA]</scope>
</reference>
<dbReference type="InterPro" id="IPR037185">
    <property type="entry name" value="EmrE-like"/>
</dbReference>
<dbReference type="AlphaFoldDB" id="A0A1F5JVR1"/>
<dbReference type="InterPro" id="IPR050638">
    <property type="entry name" value="AA-Vitamin_Transporters"/>
</dbReference>
<feature type="transmembrane region" description="Helical" evidence="6">
    <location>
        <begin position="145"/>
        <end position="166"/>
    </location>
</feature>
<feature type="domain" description="EamA" evidence="7">
    <location>
        <begin position="2"/>
        <end position="66"/>
    </location>
</feature>
<sequence length="222" mass="24660">SGALGTIFYTAALGKVNYIQFSVVVLLQQLQPIWAILAAAILLKEKITRNFLIWAVIALISAYFITFKDLRINLETGSGTLIAGLLAISAGFLWGSSTAISKFVLNKVSFLTATALRFLLAPIFAFLFIASFNQVPSMFTLTNDQWISLILITISTGMVALLIYYYGLKRTPARITTICELVWPASAIFIDYFYFQRGLSATQILGVVVLLFAIYKITKHRH</sequence>
<dbReference type="EMBL" id="MFDB01000022">
    <property type="protein sequence ID" value="OGE32723.1"/>
    <property type="molecule type" value="Genomic_DNA"/>
</dbReference>
<evidence type="ECO:0000313" key="9">
    <source>
        <dbReference type="Proteomes" id="UP000177258"/>
    </source>
</evidence>
<evidence type="ECO:0000259" key="7">
    <source>
        <dbReference type="Pfam" id="PF00892"/>
    </source>
</evidence>
<dbReference type="Proteomes" id="UP000177258">
    <property type="component" value="Unassembled WGS sequence"/>
</dbReference>
<evidence type="ECO:0000256" key="2">
    <source>
        <dbReference type="ARBA" id="ARBA00007362"/>
    </source>
</evidence>
<comment type="caution">
    <text evidence="8">The sequence shown here is derived from an EMBL/GenBank/DDBJ whole genome shotgun (WGS) entry which is preliminary data.</text>
</comment>
<dbReference type="PANTHER" id="PTHR32322">
    <property type="entry name" value="INNER MEMBRANE TRANSPORTER"/>
    <property type="match status" value="1"/>
</dbReference>
<feature type="non-terminal residue" evidence="8">
    <location>
        <position position="1"/>
    </location>
</feature>
<dbReference type="PANTHER" id="PTHR32322:SF2">
    <property type="entry name" value="EAMA DOMAIN-CONTAINING PROTEIN"/>
    <property type="match status" value="1"/>
</dbReference>
<keyword evidence="3 6" id="KW-0812">Transmembrane</keyword>
<evidence type="ECO:0000256" key="1">
    <source>
        <dbReference type="ARBA" id="ARBA00004141"/>
    </source>
</evidence>
<evidence type="ECO:0000256" key="3">
    <source>
        <dbReference type="ARBA" id="ARBA00022692"/>
    </source>
</evidence>
<feature type="transmembrane region" description="Helical" evidence="6">
    <location>
        <begin position="201"/>
        <end position="218"/>
    </location>
</feature>
<evidence type="ECO:0000256" key="6">
    <source>
        <dbReference type="SAM" id="Phobius"/>
    </source>
</evidence>